<dbReference type="Proteomes" id="UP000011531">
    <property type="component" value="Unassembled WGS sequence"/>
</dbReference>
<gene>
    <name evidence="2" type="ORF">C492_08530</name>
</gene>
<protein>
    <recommendedName>
        <fullName evidence="4">TM2 domain-containing protein</fullName>
    </recommendedName>
</protein>
<evidence type="ECO:0008006" key="4">
    <source>
        <dbReference type="Google" id="ProtNLM"/>
    </source>
</evidence>
<name>L9XL09_9EURY</name>
<evidence type="ECO:0000313" key="2">
    <source>
        <dbReference type="EMBL" id="ELY62061.1"/>
    </source>
</evidence>
<feature type="transmembrane region" description="Helical" evidence="1">
    <location>
        <begin position="12"/>
        <end position="32"/>
    </location>
</feature>
<accession>L9XL09</accession>
<keyword evidence="1" id="KW-0472">Membrane</keyword>
<comment type="caution">
    <text evidence="2">The sequence shown here is derived from an EMBL/GenBank/DDBJ whole genome shotgun (WGS) entry which is preliminary data.</text>
</comment>
<sequence>MEFPRPDLRENAKFTVTVLLTLAFLQYTGIFYENAGTINWRFLLILGMILPIFTCFLTIITANIEQLPDYDRVTRTRK</sequence>
<keyword evidence="1" id="KW-0812">Transmembrane</keyword>
<proteinExistence type="predicted"/>
<organism evidence="2 3">
    <name type="scientific">Natronococcus jeotgali DSM 18795</name>
    <dbReference type="NCBI Taxonomy" id="1227498"/>
    <lineage>
        <taxon>Archaea</taxon>
        <taxon>Methanobacteriati</taxon>
        <taxon>Methanobacteriota</taxon>
        <taxon>Stenosarchaea group</taxon>
        <taxon>Halobacteria</taxon>
        <taxon>Halobacteriales</taxon>
        <taxon>Natrialbaceae</taxon>
        <taxon>Natronococcus</taxon>
    </lineage>
</organism>
<evidence type="ECO:0000313" key="3">
    <source>
        <dbReference type="Proteomes" id="UP000011531"/>
    </source>
</evidence>
<feature type="transmembrane region" description="Helical" evidence="1">
    <location>
        <begin position="38"/>
        <end position="62"/>
    </location>
</feature>
<evidence type="ECO:0000256" key="1">
    <source>
        <dbReference type="SAM" id="Phobius"/>
    </source>
</evidence>
<keyword evidence="1" id="KW-1133">Transmembrane helix</keyword>
<dbReference type="AlphaFoldDB" id="L9XL09"/>
<keyword evidence="3" id="KW-1185">Reference proteome</keyword>
<reference evidence="2 3" key="1">
    <citation type="journal article" date="2014" name="PLoS Genet.">
        <title>Phylogenetically driven sequencing of extremely halophilic archaea reveals strategies for static and dynamic osmo-response.</title>
        <authorList>
            <person name="Becker E.A."/>
            <person name="Seitzer P.M."/>
            <person name="Tritt A."/>
            <person name="Larsen D."/>
            <person name="Krusor M."/>
            <person name="Yao A.I."/>
            <person name="Wu D."/>
            <person name="Madern D."/>
            <person name="Eisen J.A."/>
            <person name="Darling A.E."/>
            <person name="Facciotti M.T."/>
        </authorList>
    </citation>
    <scope>NUCLEOTIDE SEQUENCE [LARGE SCALE GENOMIC DNA]</scope>
    <source>
        <strain evidence="2 3">DSM 18795</strain>
    </source>
</reference>
<dbReference type="EMBL" id="AOIA01000076">
    <property type="protein sequence ID" value="ELY62061.1"/>
    <property type="molecule type" value="Genomic_DNA"/>
</dbReference>